<proteinExistence type="predicted"/>
<dbReference type="GO" id="GO:0043124">
    <property type="term" value="P:negative regulation of canonical NF-kappaB signal transduction"/>
    <property type="evidence" value="ECO:0007669"/>
    <property type="project" value="InterPro"/>
</dbReference>
<organism evidence="7 8">
    <name type="scientific">Ceriporiopsis subvermispora (strain B)</name>
    <name type="common">White-rot fungus</name>
    <name type="synonym">Gelatoporia subvermispora</name>
    <dbReference type="NCBI Taxonomy" id="914234"/>
    <lineage>
        <taxon>Eukaryota</taxon>
        <taxon>Fungi</taxon>
        <taxon>Dikarya</taxon>
        <taxon>Basidiomycota</taxon>
        <taxon>Agaricomycotina</taxon>
        <taxon>Agaricomycetes</taxon>
        <taxon>Polyporales</taxon>
        <taxon>Gelatoporiaceae</taxon>
        <taxon>Gelatoporia</taxon>
    </lineage>
</organism>
<evidence type="ECO:0008006" key="9">
    <source>
        <dbReference type="Google" id="ProtNLM"/>
    </source>
</evidence>
<sequence>MTHRSTADNARPNAQPSVLWVKGYFAFPPVINADGSATFAFNVHHRTSTSQPGPSTASSPTSKDQKNATDEERRAKDAAWASRVEREAAARATRRERERAEALRSEIEWVRTGGALRDELGRRDPVRTAALRREIELKDKEDRLRARWDTYDLRWRATAHTNAKGQSRSAECEAGVEVEDGREDEGMCFADIPWPVDPPPADVSDLTRVRIADFLLEPLTIRGNTVSRRDRIRASLLRWHPDKVSALLARVRTEDVERVKEGVYTVFHALREIQDEERAN</sequence>
<dbReference type="OrthoDB" id="3241983at2759"/>
<evidence type="ECO:0000256" key="5">
    <source>
        <dbReference type="ARBA" id="ARBA00023242"/>
    </source>
</evidence>
<keyword evidence="5" id="KW-0539">Nucleus</keyword>
<evidence type="ECO:0000313" key="7">
    <source>
        <dbReference type="EMBL" id="EMD34885.1"/>
    </source>
</evidence>
<evidence type="ECO:0000313" key="8">
    <source>
        <dbReference type="Proteomes" id="UP000016930"/>
    </source>
</evidence>
<evidence type="ECO:0000256" key="3">
    <source>
        <dbReference type="ARBA" id="ARBA00022737"/>
    </source>
</evidence>
<gene>
    <name evidence="7" type="ORF">CERSUDRAFT_97449</name>
</gene>
<dbReference type="STRING" id="914234.M2QRV3"/>
<dbReference type="EMBL" id="KB445802">
    <property type="protein sequence ID" value="EMD34885.1"/>
    <property type="molecule type" value="Genomic_DNA"/>
</dbReference>
<keyword evidence="8" id="KW-1185">Reference proteome</keyword>
<keyword evidence="4" id="KW-0040">ANK repeat</keyword>
<accession>M2QRV3</accession>
<dbReference type="PANTHER" id="PTHR15263:SF1">
    <property type="entry name" value="NF-KAPPA-B INHIBITOR-LIKE PROTEIN 1"/>
    <property type="match status" value="1"/>
</dbReference>
<reference evidence="7 8" key="1">
    <citation type="journal article" date="2012" name="Proc. Natl. Acad. Sci. U.S.A.">
        <title>Comparative genomics of Ceriporiopsis subvermispora and Phanerochaete chrysosporium provide insight into selective ligninolysis.</title>
        <authorList>
            <person name="Fernandez-Fueyo E."/>
            <person name="Ruiz-Duenas F.J."/>
            <person name="Ferreira P."/>
            <person name="Floudas D."/>
            <person name="Hibbett D.S."/>
            <person name="Canessa P."/>
            <person name="Larrondo L.F."/>
            <person name="James T.Y."/>
            <person name="Seelenfreund D."/>
            <person name="Lobos S."/>
            <person name="Polanco R."/>
            <person name="Tello M."/>
            <person name="Honda Y."/>
            <person name="Watanabe T."/>
            <person name="Watanabe T."/>
            <person name="Ryu J.S."/>
            <person name="Kubicek C.P."/>
            <person name="Schmoll M."/>
            <person name="Gaskell J."/>
            <person name="Hammel K.E."/>
            <person name="St John F.J."/>
            <person name="Vanden Wymelenberg A."/>
            <person name="Sabat G."/>
            <person name="Splinter BonDurant S."/>
            <person name="Syed K."/>
            <person name="Yadav J.S."/>
            <person name="Doddapaneni H."/>
            <person name="Subramanian V."/>
            <person name="Lavin J.L."/>
            <person name="Oguiza J.A."/>
            <person name="Perez G."/>
            <person name="Pisabarro A.G."/>
            <person name="Ramirez L."/>
            <person name="Santoyo F."/>
            <person name="Master E."/>
            <person name="Coutinho P.M."/>
            <person name="Henrissat B."/>
            <person name="Lombard V."/>
            <person name="Magnuson J.K."/>
            <person name="Kuees U."/>
            <person name="Hori C."/>
            <person name="Igarashi K."/>
            <person name="Samejima M."/>
            <person name="Held B.W."/>
            <person name="Barry K.W."/>
            <person name="LaButti K.M."/>
            <person name="Lapidus A."/>
            <person name="Lindquist E.A."/>
            <person name="Lucas S.M."/>
            <person name="Riley R."/>
            <person name="Salamov A.A."/>
            <person name="Hoffmeister D."/>
            <person name="Schwenk D."/>
            <person name="Hadar Y."/>
            <person name="Yarden O."/>
            <person name="de Vries R.P."/>
            <person name="Wiebenga A."/>
            <person name="Stenlid J."/>
            <person name="Eastwood D."/>
            <person name="Grigoriev I.V."/>
            <person name="Berka R.M."/>
            <person name="Blanchette R.A."/>
            <person name="Kersten P."/>
            <person name="Martinez A.T."/>
            <person name="Vicuna R."/>
            <person name="Cullen D."/>
        </authorList>
    </citation>
    <scope>NUCLEOTIDE SEQUENCE [LARGE SCALE GENOMIC DNA]</scope>
    <source>
        <strain evidence="7 8">B</strain>
    </source>
</reference>
<keyword evidence="2" id="KW-0597">Phosphoprotein</keyword>
<comment type="subcellular location">
    <subcellularLocation>
        <location evidence="1">Nucleus</location>
    </subcellularLocation>
</comment>
<dbReference type="PANTHER" id="PTHR15263">
    <property type="entry name" value="I-KAPPA-B-LIKE PROTEIN IKBL"/>
    <property type="match status" value="1"/>
</dbReference>
<evidence type="ECO:0000256" key="1">
    <source>
        <dbReference type="ARBA" id="ARBA00004123"/>
    </source>
</evidence>
<dbReference type="GO" id="GO:0005634">
    <property type="term" value="C:nucleus"/>
    <property type="evidence" value="ECO:0007669"/>
    <property type="project" value="UniProtKB-SubCell"/>
</dbReference>
<name>M2QRV3_CERS8</name>
<dbReference type="AlphaFoldDB" id="M2QRV3"/>
<dbReference type="Proteomes" id="UP000016930">
    <property type="component" value="Unassembled WGS sequence"/>
</dbReference>
<feature type="compositionally biased region" description="Basic and acidic residues" evidence="6">
    <location>
        <begin position="63"/>
        <end position="98"/>
    </location>
</feature>
<feature type="compositionally biased region" description="Polar residues" evidence="6">
    <location>
        <begin position="48"/>
        <end position="62"/>
    </location>
</feature>
<evidence type="ECO:0000256" key="2">
    <source>
        <dbReference type="ARBA" id="ARBA00022553"/>
    </source>
</evidence>
<evidence type="ECO:0000256" key="4">
    <source>
        <dbReference type="ARBA" id="ARBA00023043"/>
    </source>
</evidence>
<evidence type="ECO:0000256" key="6">
    <source>
        <dbReference type="SAM" id="MobiDB-lite"/>
    </source>
</evidence>
<feature type="region of interest" description="Disordered" evidence="6">
    <location>
        <begin position="46"/>
        <end position="98"/>
    </location>
</feature>
<keyword evidence="3" id="KW-0677">Repeat</keyword>
<protein>
    <recommendedName>
        <fullName evidence="9">J domain-containing protein</fullName>
    </recommendedName>
</protein>
<dbReference type="HOGENOM" id="CLU_050706_0_0_1"/>
<dbReference type="InterPro" id="IPR038753">
    <property type="entry name" value="NFKBIL1"/>
</dbReference>